<organism evidence="2">
    <name type="scientific">Rhizochromulina marina</name>
    <dbReference type="NCBI Taxonomy" id="1034831"/>
    <lineage>
        <taxon>Eukaryota</taxon>
        <taxon>Sar</taxon>
        <taxon>Stramenopiles</taxon>
        <taxon>Ochrophyta</taxon>
        <taxon>Dictyochophyceae</taxon>
        <taxon>Rhizochromulinales</taxon>
        <taxon>Rhizochromulina</taxon>
    </lineage>
</organism>
<feature type="transmembrane region" description="Helical" evidence="1">
    <location>
        <begin position="21"/>
        <end position="46"/>
    </location>
</feature>
<feature type="transmembrane region" description="Helical" evidence="1">
    <location>
        <begin position="52"/>
        <end position="72"/>
    </location>
</feature>
<gene>
    <name evidence="2" type="ORF">RMAR1173_LOCUS11715</name>
</gene>
<evidence type="ECO:0008006" key="3">
    <source>
        <dbReference type="Google" id="ProtNLM"/>
    </source>
</evidence>
<feature type="transmembrane region" description="Helical" evidence="1">
    <location>
        <begin position="126"/>
        <end position="151"/>
    </location>
</feature>
<feature type="transmembrane region" description="Helical" evidence="1">
    <location>
        <begin position="84"/>
        <end position="106"/>
    </location>
</feature>
<name>A0A7S2S6Q8_9STRA</name>
<dbReference type="AlphaFoldDB" id="A0A7S2S6Q8"/>
<keyword evidence="1" id="KW-0472">Membrane</keyword>
<keyword evidence="1" id="KW-0812">Transmembrane</keyword>
<reference evidence="2" key="1">
    <citation type="submission" date="2021-01" db="EMBL/GenBank/DDBJ databases">
        <authorList>
            <person name="Corre E."/>
            <person name="Pelletier E."/>
            <person name="Niang G."/>
            <person name="Scheremetjew M."/>
            <person name="Finn R."/>
            <person name="Kale V."/>
            <person name="Holt S."/>
            <person name="Cochrane G."/>
            <person name="Meng A."/>
            <person name="Brown T."/>
            <person name="Cohen L."/>
        </authorList>
    </citation>
    <scope>NUCLEOTIDE SEQUENCE</scope>
    <source>
        <strain evidence="2">CCMP1243</strain>
    </source>
</reference>
<keyword evidence="1" id="KW-1133">Transmembrane helix</keyword>
<evidence type="ECO:0000313" key="2">
    <source>
        <dbReference type="EMBL" id="CAD9691237.1"/>
    </source>
</evidence>
<protein>
    <recommendedName>
        <fullName evidence="3">MARVEL domain-containing protein</fullName>
    </recommendedName>
</protein>
<dbReference type="EMBL" id="HBHJ01017692">
    <property type="protein sequence ID" value="CAD9691237.1"/>
    <property type="molecule type" value="Transcribed_RNA"/>
</dbReference>
<accession>A0A7S2S6Q8</accession>
<evidence type="ECO:0000256" key="1">
    <source>
        <dbReference type="SAM" id="Phobius"/>
    </source>
</evidence>
<sequence length="208" mass="22174">MGGPTAPLPMDGGGGDLDRKLVLKLLLGAHALFTGCFFICACVAAKTANMGFNVVFTSFCFGFHVAVGILVIHRSLHTQLWVGFLLGLSGATAWLSLQTAIFWGQLADCDRHAHHLSQYSCSNVSAYKAVCAFAALLFILQGGLFAVLAVWKDDFSPSPAEHRYSDLMRGSMDTDGLFIGAKSEAHMHIHDAGLDSQQVAPGGQSTDL</sequence>
<proteinExistence type="predicted"/>